<reference evidence="3 4" key="1">
    <citation type="submission" date="2022-04" db="EMBL/GenBank/DDBJ databases">
        <title>Complete genome of Methanothermobacter tenebrarum strain RMAS.</title>
        <authorList>
            <person name="Nakamura K."/>
            <person name="Oshima K."/>
            <person name="Hattori M."/>
            <person name="Kamagata Y."/>
            <person name="Takamizawa K."/>
        </authorList>
    </citation>
    <scope>NUCLEOTIDE SEQUENCE [LARGE SCALE GENOMIC DNA]</scope>
    <source>
        <strain evidence="3 4">RMAS</strain>
    </source>
</reference>
<dbReference type="Proteomes" id="UP000831817">
    <property type="component" value="Chromosome"/>
</dbReference>
<gene>
    <name evidence="3" type="ORF">MTTB_08040</name>
</gene>
<evidence type="ECO:0000313" key="4">
    <source>
        <dbReference type="Proteomes" id="UP000831817"/>
    </source>
</evidence>
<evidence type="ECO:0000313" key="3">
    <source>
        <dbReference type="EMBL" id="BDH79425.1"/>
    </source>
</evidence>
<evidence type="ECO:0000256" key="1">
    <source>
        <dbReference type="SAM" id="Phobius"/>
    </source>
</evidence>
<dbReference type="InterPro" id="IPR001173">
    <property type="entry name" value="Glyco_trans_2-like"/>
</dbReference>
<feature type="transmembrane region" description="Helical" evidence="1">
    <location>
        <begin position="223"/>
        <end position="245"/>
    </location>
</feature>
<sequence>MRIAALIPAYNEELTIGTIVLLCKEYVDEIIVVDDGSTDRTARIAEAAGAKVIRHDRNKGKGAALKTGFKATNADIIVTLDGDGQHNPQEIPKLVQPIIDGIADIVNGSRYLSGADKNTPFYRRIGQKILDKATNITTRLDITDTQSGFRAFSRDTIPYFKFKEDGFAIESEMLSDAAESNLRIVEVEIGVTYDVEGSTKHPLSHGASVLYRIIRDMELRRPLYYFTFPGLIIALIGAILTLIFLRDYIMGKSIHMGPTILAIMLTLFGTFFMFTGIILDSMKKMIIEYAQKR</sequence>
<feature type="domain" description="Glycosyltransferase 2-like" evidence="2">
    <location>
        <begin position="6"/>
        <end position="155"/>
    </location>
</feature>
<proteinExistence type="predicted"/>
<dbReference type="Gene3D" id="3.90.550.10">
    <property type="entry name" value="Spore Coat Polysaccharide Biosynthesis Protein SpsA, Chain A"/>
    <property type="match status" value="1"/>
</dbReference>
<dbReference type="CDD" id="cd04179">
    <property type="entry name" value="DPM_DPG-synthase_like"/>
    <property type="match status" value="1"/>
</dbReference>
<name>A0ABM7YDX7_9EURY</name>
<dbReference type="GeneID" id="71965323"/>
<dbReference type="InterPro" id="IPR029044">
    <property type="entry name" value="Nucleotide-diphossugar_trans"/>
</dbReference>
<dbReference type="RefSeq" id="WP_248563783.1">
    <property type="nucleotide sequence ID" value="NZ_AP025698.1"/>
</dbReference>
<dbReference type="Pfam" id="PF00535">
    <property type="entry name" value="Glycos_transf_2"/>
    <property type="match status" value="1"/>
</dbReference>
<keyword evidence="1" id="KW-1133">Transmembrane helix</keyword>
<keyword evidence="4" id="KW-1185">Reference proteome</keyword>
<protein>
    <submittedName>
        <fullName evidence="3">Dolichyl-phosphate mannose synthase</fullName>
    </submittedName>
</protein>
<dbReference type="InterPro" id="IPR050256">
    <property type="entry name" value="Glycosyltransferase_2"/>
</dbReference>
<accession>A0ABM7YDX7</accession>
<dbReference type="SUPFAM" id="SSF53448">
    <property type="entry name" value="Nucleotide-diphospho-sugar transferases"/>
    <property type="match status" value="1"/>
</dbReference>
<feature type="transmembrane region" description="Helical" evidence="1">
    <location>
        <begin position="257"/>
        <end position="279"/>
    </location>
</feature>
<dbReference type="EMBL" id="AP025698">
    <property type="protein sequence ID" value="BDH79425.1"/>
    <property type="molecule type" value="Genomic_DNA"/>
</dbReference>
<organism evidence="3 4">
    <name type="scientific">Methanothermobacter tenebrarum</name>
    <dbReference type="NCBI Taxonomy" id="680118"/>
    <lineage>
        <taxon>Archaea</taxon>
        <taxon>Methanobacteriati</taxon>
        <taxon>Methanobacteriota</taxon>
        <taxon>Methanomada group</taxon>
        <taxon>Methanobacteria</taxon>
        <taxon>Methanobacteriales</taxon>
        <taxon>Methanobacteriaceae</taxon>
        <taxon>Methanothermobacter</taxon>
    </lineage>
</organism>
<keyword evidence="1" id="KW-0472">Membrane</keyword>
<dbReference type="PANTHER" id="PTHR48090">
    <property type="entry name" value="UNDECAPRENYL-PHOSPHATE 4-DEOXY-4-FORMAMIDO-L-ARABINOSE TRANSFERASE-RELATED"/>
    <property type="match status" value="1"/>
</dbReference>
<keyword evidence="1" id="KW-0812">Transmembrane</keyword>
<dbReference type="PANTHER" id="PTHR48090:SF7">
    <property type="entry name" value="RFBJ PROTEIN"/>
    <property type="match status" value="1"/>
</dbReference>
<evidence type="ECO:0000259" key="2">
    <source>
        <dbReference type="Pfam" id="PF00535"/>
    </source>
</evidence>